<dbReference type="EMBL" id="VSSQ01142554">
    <property type="protein sequence ID" value="MPN63322.1"/>
    <property type="molecule type" value="Genomic_DNA"/>
</dbReference>
<reference evidence="1" key="1">
    <citation type="submission" date="2019-08" db="EMBL/GenBank/DDBJ databases">
        <authorList>
            <person name="Kucharzyk K."/>
            <person name="Murdoch R.W."/>
            <person name="Higgins S."/>
            <person name="Loffler F."/>
        </authorList>
    </citation>
    <scope>NUCLEOTIDE SEQUENCE</scope>
</reference>
<evidence type="ECO:0000313" key="1">
    <source>
        <dbReference type="EMBL" id="MPN63322.1"/>
    </source>
</evidence>
<organism evidence="1">
    <name type="scientific">bioreactor metagenome</name>
    <dbReference type="NCBI Taxonomy" id="1076179"/>
    <lineage>
        <taxon>unclassified sequences</taxon>
        <taxon>metagenomes</taxon>
        <taxon>ecological metagenomes</taxon>
    </lineage>
</organism>
<sequence>MVVEDAETGRQVRFDGGKRALRRLDEAFDEARRKRQELCRRARVDLVEVGSNGDVLRPMVEFFAKRRRRLENRG</sequence>
<dbReference type="AlphaFoldDB" id="A0A645JJB8"/>
<comment type="caution">
    <text evidence="1">The sequence shown here is derived from an EMBL/GenBank/DDBJ whole genome shotgun (WGS) entry which is preliminary data.</text>
</comment>
<gene>
    <name evidence="1" type="ORF">SDC9_211080</name>
</gene>
<protein>
    <recommendedName>
        <fullName evidence="2">DUF58 domain-containing protein</fullName>
    </recommendedName>
</protein>
<name>A0A645JJB8_9ZZZZ</name>
<accession>A0A645JJB8</accession>
<evidence type="ECO:0008006" key="2">
    <source>
        <dbReference type="Google" id="ProtNLM"/>
    </source>
</evidence>
<proteinExistence type="predicted"/>